<dbReference type="AlphaFoldDB" id="A0AA97F708"/>
<evidence type="ECO:0000313" key="4">
    <source>
        <dbReference type="Proteomes" id="UP001302429"/>
    </source>
</evidence>
<dbReference type="Pfam" id="PF00581">
    <property type="entry name" value="Rhodanese"/>
    <property type="match status" value="1"/>
</dbReference>
<sequence length="199" mass="22108">MSEVSRETIMRAAIATAILALTLPSALAAQDDAPIINREAQVDYQGFADLTKEVLDYRMPRLVDAEEFNQRAAKDNVLILDTRSAAAFAAGHVEGAVNLPFSEFTDDKLRKVIGDDQDREILIYCNNNFAENAPPIPLKRAPLALNIPTFINLYGYGYRNVYELDGSYWLADKQIAWAGEIPNPGRLSGPVQLQLRQPE</sequence>
<dbReference type="Gene3D" id="3.40.250.10">
    <property type="entry name" value="Rhodanese-like domain"/>
    <property type="match status" value="1"/>
</dbReference>
<reference evidence="3 4" key="1">
    <citation type="submission" date="2023-10" db="EMBL/GenBank/DDBJ databases">
        <title>Complete genome sequence of a Sphingomonadaceae bacterium.</title>
        <authorList>
            <person name="Yan C."/>
        </authorList>
    </citation>
    <scope>NUCLEOTIDE SEQUENCE [LARGE SCALE GENOMIC DNA]</scope>
    <source>
        <strain evidence="3 4">SCSIO 66989</strain>
    </source>
</reference>
<dbReference type="SUPFAM" id="SSF52821">
    <property type="entry name" value="Rhodanese/Cell cycle control phosphatase"/>
    <property type="match status" value="1"/>
</dbReference>
<gene>
    <name evidence="3" type="ORF">RB602_12360</name>
</gene>
<dbReference type="EMBL" id="CP136594">
    <property type="protein sequence ID" value="WOE74631.1"/>
    <property type="molecule type" value="Genomic_DNA"/>
</dbReference>
<dbReference type="PROSITE" id="PS50206">
    <property type="entry name" value="RHODANESE_3"/>
    <property type="match status" value="1"/>
</dbReference>
<evidence type="ECO:0000256" key="1">
    <source>
        <dbReference type="SAM" id="SignalP"/>
    </source>
</evidence>
<keyword evidence="4" id="KW-1185">Reference proteome</keyword>
<dbReference type="InterPro" id="IPR036873">
    <property type="entry name" value="Rhodanese-like_dom_sf"/>
</dbReference>
<protein>
    <submittedName>
        <fullName evidence="3">Rhodanese-like domain-containing protein</fullName>
    </submittedName>
</protein>
<feature type="domain" description="Rhodanese" evidence="2">
    <location>
        <begin position="73"/>
        <end position="186"/>
    </location>
</feature>
<evidence type="ECO:0000313" key="3">
    <source>
        <dbReference type="EMBL" id="WOE74631.1"/>
    </source>
</evidence>
<dbReference type="Proteomes" id="UP001302429">
    <property type="component" value="Chromosome"/>
</dbReference>
<name>A0AA97F708_9SPHN</name>
<dbReference type="KEGG" id="acoa:RB602_12360"/>
<dbReference type="RefSeq" id="WP_317080890.1">
    <property type="nucleotide sequence ID" value="NZ_CP136594.1"/>
</dbReference>
<dbReference type="InterPro" id="IPR001763">
    <property type="entry name" value="Rhodanese-like_dom"/>
</dbReference>
<keyword evidence="1" id="KW-0732">Signal</keyword>
<dbReference type="CDD" id="cd00158">
    <property type="entry name" value="RHOD"/>
    <property type="match status" value="1"/>
</dbReference>
<feature type="signal peptide" evidence="1">
    <location>
        <begin position="1"/>
        <end position="28"/>
    </location>
</feature>
<evidence type="ECO:0000259" key="2">
    <source>
        <dbReference type="PROSITE" id="PS50206"/>
    </source>
</evidence>
<organism evidence="3 4">
    <name type="scientific">Alterisphingorhabdus coralli</name>
    <dbReference type="NCBI Taxonomy" id="3071408"/>
    <lineage>
        <taxon>Bacteria</taxon>
        <taxon>Pseudomonadati</taxon>
        <taxon>Pseudomonadota</taxon>
        <taxon>Alphaproteobacteria</taxon>
        <taxon>Sphingomonadales</taxon>
        <taxon>Sphingomonadaceae</taxon>
        <taxon>Alterisphingorhabdus (ex Yan et al. 2024)</taxon>
    </lineage>
</organism>
<dbReference type="SMART" id="SM00450">
    <property type="entry name" value="RHOD"/>
    <property type="match status" value="1"/>
</dbReference>
<feature type="chain" id="PRO_5041677649" evidence="1">
    <location>
        <begin position="29"/>
        <end position="199"/>
    </location>
</feature>
<accession>A0AA97F708</accession>
<proteinExistence type="predicted"/>